<gene>
    <name evidence="9" type="primary">coq7</name>
    <name evidence="11" type="ORF">A3A87_03495</name>
</gene>
<keyword evidence="2 9" id="KW-1003">Cell membrane</keyword>
<comment type="subcellular location">
    <subcellularLocation>
        <location evidence="9">Cell membrane</location>
        <topology evidence="9">Peripheral membrane protein</topology>
    </subcellularLocation>
</comment>
<dbReference type="NCBIfam" id="NF033656">
    <property type="entry name" value="DMQ_monoox_COQ7"/>
    <property type="match status" value="1"/>
</dbReference>
<dbReference type="Pfam" id="PF03232">
    <property type="entry name" value="COQ7"/>
    <property type="match status" value="1"/>
</dbReference>
<keyword evidence="8 9" id="KW-0472">Membrane</keyword>
<evidence type="ECO:0000256" key="6">
    <source>
        <dbReference type="ARBA" id="ARBA00023004"/>
    </source>
</evidence>
<dbReference type="CDD" id="cd01042">
    <property type="entry name" value="DMQH"/>
    <property type="match status" value="1"/>
</dbReference>
<dbReference type="SUPFAM" id="SSF47240">
    <property type="entry name" value="Ferritin-like"/>
    <property type="match status" value="1"/>
</dbReference>
<dbReference type="GO" id="GO:0005886">
    <property type="term" value="C:plasma membrane"/>
    <property type="evidence" value="ECO:0007669"/>
    <property type="project" value="UniProtKB-SubCell"/>
</dbReference>
<dbReference type="PANTHER" id="PTHR11237:SF4">
    <property type="entry name" value="5-DEMETHOXYUBIQUINONE HYDROXYLASE, MITOCHONDRIAL"/>
    <property type="match status" value="1"/>
</dbReference>
<protein>
    <recommendedName>
        <fullName evidence="9">3-demethoxyubiquinol 3-hydroxylase</fullName>
        <shortName evidence="9">DMQ hydroxylase</shortName>
        <ecNumber evidence="9">1.14.99.60</ecNumber>
    </recommendedName>
    <alternativeName>
        <fullName evidence="9">2-nonaprenyl-3-methyl-6-methoxy-1,4-benzoquinol hydroxylase</fullName>
    </alternativeName>
</protein>
<evidence type="ECO:0000256" key="5">
    <source>
        <dbReference type="ARBA" id="ARBA00023002"/>
    </source>
</evidence>
<comment type="function">
    <text evidence="9">Catalyzes the hydroxylation of 2-nonaprenyl-3-methyl-6-methoxy-1,4-benzoquinol during ubiquinone biosynthesis.</text>
</comment>
<dbReference type="Gene3D" id="1.20.1260.10">
    <property type="match status" value="1"/>
</dbReference>
<dbReference type="GO" id="GO:0046872">
    <property type="term" value="F:metal ion binding"/>
    <property type="evidence" value="ECO:0007669"/>
    <property type="project" value="UniProtKB-KW"/>
</dbReference>
<evidence type="ECO:0000256" key="4">
    <source>
        <dbReference type="ARBA" id="ARBA00022723"/>
    </source>
</evidence>
<keyword evidence="7 9" id="KW-0503">Monooxygenase</keyword>
<dbReference type="EMBL" id="MFTC01000071">
    <property type="protein sequence ID" value="OGI50377.1"/>
    <property type="molecule type" value="Genomic_DNA"/>
</dbReference>
<dbReference type="InterPro" id="IPR011566">
    <property type="entry name" value="Ubq_synth_Coq7"/>
</dbReference>
<accession>A0A1F6TZ48</accession>
<feature type="binding site" evidence="9">
    <location>
        <position position="93"/>
    </location>
    <ligand>
        <name>Fe cation</name>
        <dbReference type="ChEBI" id="CHEBI:24875"/>
        <label>2</label>
    </ligand>
</feature>
<evidence type="ECO:0000256" key="10">
    <source>
        <dbReference type="SAM" id="MobiDB-lite"/>
    </source>
</evidence>
<proteinExistence type="inferred from homology"/>
<comment type="caution">
    <text evidence="11">The sequence shown here is derived from an EMBL/GenBank/DDBJ whole genome shotgun (WGS) entry which is preliminary data.</text>
</comment>
<feature type="binding site" evidence="9">
    <location>
        <position position="177"/>
    </location>
    <ligand>
        <name>Fe cation</name>
        <dbReference type="ChEBI" id="CHEBI:24875"/>
        <label>2</label>
    </ligand>
</feature>
<evidence type="ECO:0000313" key="11">
    <source>
        <dbReference type="EMBL" id="OGI50377.1"/>
    </source>
</evidence>
<evidence type="ECO:0000256" key="7">
    <source>
        <dbReference type="ARBA" id="ARBA00023033"/>
    </source>
</evidence>
<dbReference type="GO" id="GO:0008682">
    <property type="term" value="F:3-demethoxyubiquinol 3-hydroxylase activity"/>
    <property type="evidence" value="ECO:0007669"/>
    <property type="project" value="UniProtKB-EC"/>
</dbReference>
<comment type="cofactor">
    <cofactor evidence="9">
        <name>Fe cation</name>
        <dbReference type="ChEBI" id="CHEBI:24875"/>
    </cofactor>
    <text evidence="9">Binds 2 iron ions per subunit.</text>
</comment>
<dbReference type="STRING" id="1817768.A3A87_03495"/>
<evidence type="ECO:0000256" key="1">
    <source>
        <dbReference type="ARBA" id="ARBA00004749"/>
    </source>
</evidence>
<comment type="pathway">
    <text evidence="1 9">Cofactor biosynthesis; ubiquinone biosynthesis.</text>
</comment>
<keyword evidence="6 9" id="KW-0408">Iron</keyword>
<dbReference type="PANTHER" id="PTHR11237">
    <property type="entry name" value="COENZYME Q10 BIOSYNTHESIS PROTEIN 7"/>
    <property type="match status" value="1"/>
</dbReference>
<comment type="catalytic activity">
    <reaction evidence="9">
        <text>a 5-methoxy-2-methyl-3-(all-trans-polyprenyl)benzene-1,4-diol + AH2 + O2 = a 3-demethylubiquinol + A + H2O</text>
        <dbReference type="Rhea" id="RHEA:50908"/>
        <dbReference type="Rhea" id="RHEA-COMP:10859"/>
        <dbReference type="Rhea" id="RHEA-COMP:10914"/>
        <dbReference type="ChEBI" id="CHEBI:13193"/>
        <dbReference type="ChEBI" id="CHEBI:15377"/>
        <dbReference type="ChEBI" id="CHEBI:15379"/>
        <dbReference type="ChEBI" id="CHEBI:17499"/>
        <dbReference type="ChEBI" id="CHEBI:84167"/>
        <dbReference type="ChEBI" id="CHEBI:84422"/>
        <dbReference type="EC" id="1.14.99.60"/>
    </reaction>
</comment>
<evidence type="ECO:0000256" key="2">
    <source>
        <dbReference type="ARBA" id="ARBA00022475"/>
    </source>
</evidence>
<organism evidence="11 12">
    <name type="scientific">Candidatus Muproteobacteria bacterium RIFCSPLOWO2_01_FULL_60_18</name>
    <dbReference type="NCBI Taxonomy" id="1817768"/>
    <lineage>
        <taxon>Bacteria</taxon>
        <taxon>Pseudomonadati</taxon>
        <taxon>Pseudomonadota</taxon>
        <taxon>Candidatus Muproteobacteria</taxon>
    </lineage>
</organism>
<dbReference type="GO" id="GO:0006744">
    <property type="term" value="P:ubiquinone biosynthetic process"/>
    <property type="evidence" value="ECO:0007669"/>
    <property type="project" value="UniProtKB-UniRule"/>
</dbReference>
<comment type="similarity">
    <text evidence="9">Belongs to the COQ7 family.</text>
</comment>
<dbReference type="AlphaFoldDB" id="A0A1F6TZ48"/>
<feature type="binding site" evidence="9">
    <location>
        <position position="180"/>
    </location>
    <ligand>
        <name>Fe cation</name>
        <dbReference type="ChEBI" id="CHEBI:24875"/>
        <label>2</label>
    </ligand>
</feature>
<dbReference type="Proteomes" id="UP000179037">
    <property type="component" value="Unassembled WGS sequence"/>
</dbReference>
<dbReference type="InterPro" id="IPR012347">
    <property type="entry name" value="Ferritin-like"/>
</dbReference>
<reference evidence="11 12" key="1">
    <citation type="journal article" date="2016" name="Nat. Commun.">
        <title>Thousands of microbial genomes shed light on interconnected biogeochemical processes in an aquifer system.</title>
        <authorList>
            <person name="Anantharaman K."/>
            <person name="Brown C.T."/>
            <person name="Hug L.A."/>
            <person name="Sharon I."/>
            <person name="Castelle C.J."/>
            <person name="Probst A.J."/>
            <person name="Thomas B.C."/>
            <person name="Singh A."/>
            <person name="Wilkins M.J."/>
            <person name="Karaoz U."/>
            <person name="Brodie E.L."/>
            <person name="Williams K.H."/>
            <person name="Hubbard S.S."/>
            <person name="Banfield J.F."/>
        </authorList>
    </citation>
    <scope>NUCLEOTIDE SEQUENCE [LARGE SCALE GENOMIC DNA]</scope>
</reference>
<sequence length="214" mass="23768">MINRNYSFFDQLIGQLDNALHTVFGPVPNPGRASPATDKPDTGLSASERELSGRLMRINHAGEICAQALYQGQAATARLPEVRGKMEQAAQEENDHLAWTEERIREFGGHTSYLNPLWYAGSFAIGALAGVIGDKWSLGFVAETEKQVVQHLDGHLQRLPTEDRKSRAILEQMRDDEGRHATVAIESGGAELPEPVRQLMRLTSKVMTETAYWI</sequence>
<feature type="binding site" evidence="9">
    <location>
        <position position="63"/>
    </location>
    <ligand>
        <name>Fe cation</name>
        <dbReference type="ChEBI" id="CHEBI:24875"/>
        <label>1</label>
    </ligand>
</feature>
<dbReference type="UniPathway" id="UPA00232"/>
<feature type="binding site" evidence="9">
    <location>
        <position position="96"/>
    </location>
    <ligand>
        <name>Fe cation</name>
        <dbReference type="ChEBI" id="CHEBI:24875"/>
        <label>1</label>
    </ligand>
</feature>
<dbReference type="InterPro" id="IPR009078">
    <property type="entry name" value="Ferritin-like_SF"/>
</dbReference>
<feature type="binding site" evidence="9">
    <location>
        <position position="145"/>
    </location>
    <ligand>
        <name>Fe cation</name>
        <dbReference type="ChEBI" id="CHEBI:24875"/>
        <label>2</label>
    </ligand>
</feature>
<feature type="region of interest" description="Disordered" evidence="10">
    <location>
        <begin position="26"/>
        <end position="45"/>
    </location>
</feature>
<dbReference type="InterPro" id="IPR047809">
    <property type="entry name" value="COQ7_proteobact"/>
</dbReference>
<evidence type="ECO:0000256" key="9">
    <source>
        <dbReference type="HAMAP-Rule" id="MF_01658"/>
    </source>
</evidence>
<evidence type="ECO:0000256" key="8">
    <source>
        <dbReference type="ARBA" id="ARBA00023136"/>
    </source>
</evidence>
<feature type="binding site" evidence="9">
    <location>
        <position position="177"/>
    </location>
    <ligand>
        <name>Fe cation</name>
        <dbReference type="ChEBI" id="CHEBI:24875"/>
        <label>1</label>
    </ligand>
</feature>
<name>A0A1F6TZ48_9PROT</name>
<dbReference type="EC" id="1.14.99.60" evidence="9"/>
<keyword evidence="3 9" id="KW-0831">Ubiquinone biosynthesis</keyword>
<keyword evidence="5 9" id="KW-0560">Oxidoreductase</keyword>
<evidence type="ECO:0000313" key="12">
    <source>
        <dbReference type="Proteomes" id="UP000179037"/>
    </source>
</evidence>
<keyword evidence="4 9" id="KW-0479">Metal-binding</keyword>
<evidence type="ECO:0000256" key="3">
    <source>
        <dbReference type="ARBA" id="ARBA00022688"/>
    </source>
</evidence>
<dbReference type="HAMAP" id="MF_01658">
    <property type="entry name" value="COQ7"/>
    <property type="match status" value="1"/>
</dbReference>
<feature type="binding site" evidence="9">
    <location>
        <position position="93"/>
    </location>
    <ligand>
        <name>Fe cation</name>
        <dbReference type="ChEBI" id="CHEBI:24875"/>
        <label>1</label>
    </ligand>
</feature>